<dbReference type="AlphaFoldDB" id="A0A2H0KLP5"/>
<keyword evidence="6" id="KW-0812">Transmembrane</keyword>
<dbReference type="GO" id="GO:0016491">
    <property type="term" value="F:oxidoreductase activity"/>
    <property type="evidence" value="ECO:0007669"/>
    <property type="project" value="UniProtKB-KW"/>
</dbReference>
<feature type="transmembrane region" description="Helical" evidence="6">
    <location>
        <begin position="6"/>
        <end position="24"/>
    </location>
</feature>
<evidence type="ECO:0000256" key="4">
    <source>
        <dbReference type="ARBA" id="ARBA00023157"/>
    </source>
</evidence>
<evidence type="ECO:0000256" key="2">
    <source>
        <dbReference type="ARBA" id="ARBA00022729"/>
    </source>
</evidence>
<keyword evidence="2" id="KW-0732">Signal</keyword>
<sequence>MNPKNILIWSGAIIATFILLFFAYKLTSAHVQTDFSEITKVRASDHTKWSKDNKNVLVEYSDFQCPACKSFHEVLKSFEASSSPDFAITQKITLIFRYYPLYQIHKNSLNAAYAAEAAGLQNKFWEMADALYNKQAEWSSLSDPKNYFINQAESLKLDTEKFQKDMDSKIVKDKVQANLTEAESIGVNATPTFFLNGKQVNLRSIDEFKKLLLSL</sequence>
<keyword evidence="3" id="KW-0560">Oxidoreductase</keyword>
<organism evidence="8 9">
    <name type="scientific">Candidatus Roizmanbacteria bacterium CG11_big_fil_rev_8_21_14_0_20_35_14</name>
    <dbReference type="NCBI Taxonomy" id="1974855"/>
    <lineage>
        <taxon>Bacteria</taxon>
        <taxon>Candidatus Roizmaniibacteriota</taxon>
    </lineage>
</organism>
<evidence type="ECO:0000313" key="9">
    <source>
        <dbReference type="Proteomes" id="UP000229570"/>
    </source>
</evidence>
<dbReference type="InterPro" id="IPR036249">
    <property type="entry name" value="Thioredoxin-like_sf"/>
</dbReference>
<dbReference type="PANTHER" id="PTHR13887">
    <property type="entry name" value="GLUTATHIONE S-TRANSFERASE KAPPA"/>
    <property type="match status" value="1"/>
</dbReference>
<evidence type="ECO:0000259" key="7">
    <source>
        <dbReference type="PROSITE" id="PS51352"/>
    </source>
</evidence>
<dbReference type="EMBL" id="PCVL01000071">
    <property type="protein sequence ID" value="PIQ72146.1"/>
    <property type="molecule type" value="Genomic_DNA"/>
</dbReference>
<dbReference type="PANTHER" id="PTHR13887:SF14">
    <property type="entry name" value="DISULFIDE BOND FORMATION PROTEIN D"/>
    <property type="match status" value="1"/>
</dbReference>
<dbReference type="Pfam" id="PF13462">
    <property type="entry name" value="Thioredoxin_4"/>
    <property type="match status" value="1"/>
</dbReference>
<dbReference type="SUPFAM" id="SSF52833">
    <property type="entry name" value="Thioredoxin-like"/>
    <property type="match status" value="1"/>
</dbReference>
<evidence type="ECO:0000256" key="5">
    <source>
        <dbReference type="ARBA" id="ARBA00023284"/>
    </source>
</evidence>
<feature type="domain" description="Thioredoxin" evidence="7">
    <location>
        <begin position="20"/>
        <end position="215"/>
    </location>
</feature>
<keyword evidence="4" id="KW-1015">Disulfide bond</keyword>
<gene>
    <name evidence="8" type="ORF">COV86_04555</name>
</gene>
<dbReference type="Gene3D" id="3.40.30.10">
    <property type="entry name" value="Glutaredoxin"/>
    <property type="match status" value="1"/>
</dbReference>
<proteinExistence type="inferred from homology"/>
<dbReference type="PROSITE" id="PS51352">
    <property type="entry name" value="THIOREDOXIN_2"/>
    <property type="match status" value="1"/>
</dbReference>
<protein>
    <recommendedName>
        <fullName evidence="7">Thioredoxin domain-containing protein</fullName>
    </recommendedName>
</protein>
<comment type="caution">
    <text evidence="8">The sequence shown here is derived from an EMBL/GenBank/DDBJ whole genome shotgun (WGS) entry which is preliminary data.</text>
</comment>
<evidence type="ECO:0000313" key="8">
    <source>
        <dbReference type="EMBL" id="PIQ72146.1"/>
    </source>
</evidence>
<evidence type="ECO:0000256" key="1">
    <source>
        <dbReference type="ARBA" id="ARBA00005791"/>
    </source>
</evidence>
<keyword evidence="6" id="KW-0472">Membrane</keyword>
<evidence type="ECO:0000256" key="3">
    <source>
        <dbReference type="ARBA" id="ARBA00023002"/>
    </source>
</evidence>
<keyword evidence="6" id="KW-1133">Transmembrane helix</keyword>
<comment type="similarity">
    <text evidence="1">Belongs to the thioredoxin family. DsbA subfamily.</text>
</comment>
<keyword evidence="5" id="KW-0676">Redox-active center</keyword>
<reference evidence="8 9" key="1">
    <citation type="submission" date="2017-09" db="EMBL/GenBank/DDBJ databases">
        <title>Depth-based differentiation of microbial function through sediment-hosted aquifers and enrichment of novel symbionts in the deep terrestrial subsurface.</title>
        <authorList>
            <person name="Probst A.J."/>
            <person name="Ladd B."/>
            <person name="Jarett J.K."/>
            <person name="Geller-Mcgrath D.E."/>
            <person name="Sieber C.M."/>
            <person name="Emerson J.B."/>
            <person name="Anantharaman K."/>
            <person name="Thomas B.C."/>
            <person name="Malmstrom R."/>
            <person name="Stieglmeier M."/>
            <person name="Klingl A."/>
            <person name="Woyke T."/>
            <person name="Ryan C.M."/>
            <person name="Banfield J.F."/>
        </authorList>
    </citation>
    <scope>NUCLEOTIDE SEQUENCE [LARGE SCALE GENOMIC DNA]</scope>
    <source>
        <strain evidence="8">CG11_big_fil_rev_8_21_14_0_20_35_14</strain>
    </source>
</reference>
<dbReference type="InterPro" id="IPR013766">
    <property type="entry name" value="Thioredoxin_domain"/>
</dbReference>
<accession>A0A2H0KLP5</accession>
<name>A0A2H0KLP5_9BACT</name>
<dbReference type="InterPro" id="IPR012336">
    <property type="entry name" value="Thioredoxin-like_fold"/>
</dbReference>
<evidence type="ECO:0000256" key="6">
    <source>
        <dbReference type="SAM" id="Phobius"/>
    </source>
</evidence>
<dbReference type="Proteomes" id="UP000229570">
    <property type="component" value="Unassembled WGS sequence"/>
</dbReference>